<evidence type="ECO:0000259" key="2">
    <source>
        <dbReference type="Pfam" id="PF12200"/>
    </source>
</evidence>
<protein>
    <recommendedName>
        <fullName evidence="2">DUF3597 domain-containing protein</fullName>
    </recommendedName>
</protein>
<feature type="region of interest" description="Disordered" evidence="1">
    <location>
        <begin position="18"/>
        <end position="52"/>
    </location>
</feature>
<dbReference type="RefSeq" id="WP_161814388.1">
    <property type="nucleotide sequence ID" value="NZ_BLJN01000005.1"/>
</dbReference>
<accession>A0A829YIP6</accession>
<dbReference type="AlphaFoldDB" id="A0A829YIP6"/>
<keyword evidence="4" id="KW-1185">Reference proteome</keyword>
<reference evidence="4" key="1">
    <citation type="submission" date="2020-01" db="EMBL/GenBank/DDBJ databases">
        <title>'Steroidobacter agaridevorans' sp. nov., agar-degrading bacteria isolated from rhizosphere soils.</title>
        <authorList>
            <person name="Ikenaga M."/>
            <person name="Kataoka M."/>
            <person name="Murouchi A."/>
            <person name="Katsuragi S."/>
            <person name="Sakai M."/>
        </authorList>
    </citation>
    <scope>NUCLEOTIDE SEQUENCE [LARGE SCALE GENOMIC DNA]</scope>
    <source>
        <strain evidence="4">YU21-B</strain>
    </source>
</reference>
<dbReference type="InterPro" id="IPR022016">
    <property type="entry name" value="DUF3597"/>
</dbReference>
<evidence type="ECO:0000256" key="1">
    <source>
        <dbReference type="SAM" id="MobiDB-lite"/>
    </source>
</evidence>
<name>A0A829YIP6_9GAMM</name>
<evidence type="ECO:0000313" key="4">
    <source>
        <dbReference type="Proteomes" id="UP000445000"/>
    </source>
</evidence>
<feature type="domain" description="DUF3597" evidence="2">
    <location>
        <begin position="3"/>
        <end position="134"/>
    </location>
</feature>
<dbReference type="Pfam" id="PF12200">
    <property type="entry name" value="DUF3597"/>
    <property type="match status" value="1"/>
</dbReference>
<feature type="compositionally biased region" description="Low complexity" evidence="1">
    <location>
        <begin position="28"/>
        <end position="52"/>
    </location>
</feature>
<sequence>MSIFSRIKDAIFGASAKAAPAPAPSAAPKPTTTAAPKPATAPASTPSTAAPAAAAVDVEAVLQQMAANQKQQLNWRTSIVDLMKLVGLDSSLENRKELARELGYQGDSNDSAAMNIWLHKQVMKQLAAHGGKVPAELKD</sequence>
<organism evidence="3 4">
    <name type="scientific">Steroidobacter agaridevorans</name>
    <dbReference type="NCBI Taxonomy" id="2695856"/>
    <lineage>
        <taxon>Bacteria</taxon>
        <taxon>Pseudomonadati</taxon>
        <taxon>Pseudomonadota</taxon>
        <taxon>Gammaproteobacteria</taxon>
        <taxon>Steroidobacterales</taxon>
        <taxon>Steroidobacteraceae</taxon>
        <taxon>Steroidobacter</taxon>
    </lineage>
</organism>
<comment type="caution">
    <text evidence="3">The sequence shown here is derived from an EMBL/GenBank/DDBJ whole genome shotgun (WGS) entry which is preliminary data.</text>
</comment>
<dbReference type="SUPFAM" id="SSF158634">
    <property type="entry name" value="RPA2825-like"/>
    <property type="match status" value="1"/>
</dbReference>
<dbReference type="Proteomes" id="UP000445000">
    <property type="component" value="Unassembled WGS sequence"/>
</dbReference>
<gene>
    <name evidence="3" type="ORF">GCM10011487_47310</name>
</gene>
<proteinExistence type="predicted"/>
<dbReference type="EMBL" id="BLJN01000005">
    <property type="protein sequence ID" value="GFE82731.1"/>
    <property type="molecule type" value="Genomic_DNA"/>
</dbReference>
<evidence type="ECO:0000313" key="3">
    <source>
        <dbReference type="EMBL" id="GFE82731.1"/>
    </source>
</evidence>